<name>A0ACC0WF74_9STRA</name>
<dbReference type="Proteomes" id="UP001163321">
    <property type="component" value="Chromosome 2"/>
</dbReference>
<organism evidence="1 2">
    <name type="scientific">Peronosclerospora sorghi</name>
    <dbReference type="NCBI Taxonomy" id="230839"/>
    <lineage>
        <taxon>Eukaryota</taxon>
        <taxon>Sar</taxon>
        <taxon>Stramenopiles</taxon>
        <taxon>Oomycota</taxon>
        <taxon>Peronosporomycetes</taxon>
        <taxon>Peronosporales</taxon>
        <taxon>Peronosporaceae</taxon>
        <taxon>Peronosclerospora</taxon>
    </lineage>
</organism>
<reference evidence="1 2" key="1">
    <citation type="journal article" date="2022" name="bioRxiv">
        <title>The genome of the oomycete Peronosclerospora sorghi, a cosmopolitan pathogen of maize and sorghum, is inflated with dispersed pseudogenes.</title>
        <authorList>
            <person name="Fletcher K."/>
            <person name="Martin F."/>
            <person name="Isakeit T."/>
            <person name="Cavanaugh K."/>
            <person name="Magill C."/>
            <person name="Michelmore R."/>
        </authorList>
    </citation>
    <scope>NUCLEOTIDE SEQUENCE [LARGE SCALE GENOMIC DNA]</scope>
    <source>
        <strain evidence="1">P6</strain>
    </source>
</reference>
<sequence length="180" mass="20471">MGLNDQASIQLRYWIVCFYLFLLLLRSVQTELSRPPPSPCPLHARRCLRCRRLFPPTAPLPPPATTVLSFSPSRSISPSRSVPASTFPRSTFQRLLVLFALTRTASFLTHGVARNLVNNAVLCLFFSLVLFQMLQWIDITPKLSRWSRRIWVAFRVANGLFYVTVPGLSLFHEAQVAKAR</sequence>
<protein>
    <submittedName>
        <fullName evidence="1">Uncharacterized protein</fullName>
    </submittedName>
</protein>
<accession>A0ACC0WF74</accession>
<evidence type="ECO:0000313" key="1">
    <source>
        <dbReference type="EMBL" id="KAI9916946.1"/>
    </source>
</evidence>
<comment type="caution">
    <text evidence="1">The sequence shown here is derived from an EMBL/GenBank/DDBJ whole genome shotgun (WGS) entry which is preliminary data.</text>
</comment>
<evidence type="ECO:0000313" key="2">
    <source>
        <dbReference type="Proteomes" id="UP001163321"/>
    </source>
</evidence>
<gene>
    <name evidence="1" type="ORF">PsorP6_017159</name>
</gene>
<dbReference type="EMBL" id="CM047581">
    <property type="protein sequence ID" value="KAI9916946.1"/>
    <property type="molecule type" value="Genomic_DNA"/>
</dbReference>
<keyword evidence="2" id="KW-1185">Reference proteome</keyword>
<proteinExistence type="predicted"/>